<dbReference type="GO" id="GO:0005886">
    <property type="term" value="C:plasma membrane"/>
    <property type="evidence" value="ECO:0007669"/>
    <property type="project" value="UniProtKB-SubCell"/>
</dbReference>
<keyword evidence="8 9" id="KW-0975">Bacterial flagellum</keyword>
<feature type="transmembrane region" description="Helical" evidence="11">
    <location>
        <begin position="444"/>
        <end position="465"/>
    </location>
</feature>
<feature type="region of interest" description="Disordered" evidence="10">
    <location>
        <begin position="304"/>
        <end position="345"/>
    </location>
</feature>
<evidence type="ECO:0000256" key="9">
    <source>
        <dbReference type="PIRNR" id="PIRNR004862"/>
    </source>
</evidence>
<dbReference type="PRINTS" id="PR01009">
    <property type="entry name" value="FLGMRINGFLIF"/>
</dbReference>
<evidence type="ECO:0000313" key="15">
    <source>
        <dbReference type="Proteomes" id="UP000247476"/>
    </source>
</evidence>
<evidence type="ECO:0000256" key="8">
    <source>
        <dbReference type="ARBA" id="ARBA00023143"/>
    </source>
</evidence>
<evidence type="ECO:0000256" key="10">
    <source>
        <dbReference type="SAM" id="MobiDB-lite"/>
    </source>
</evidence>
<dbReference type="NCBIfam" id="TIGR00206">
    <property type="entry name" value="fliF"/>
    <property type="match status" value="1"/>
</dbReference>
<dbReference type="PANTHER" id="PTHR30046:SF0">
    <property type="entry name" value="FLAGELLAR M-RING PROTEIN"/>
    <property type="match status" value="1"/>
</dbReference>
<keyword evidence="7 11" id="KW-0472">Membrane</keyword>
<evidence type="ECO:0000256" key="3">
    <source>
        <dbReference type="ARBA" id="ARBA00007971"/>
    </source>
</evidence>
<evidence type="ECO:0000256" key="6">
    <source>
        <dbReference type="ARBA" id="ARBA00022989"/>
    </source>
</evidence>
<keyword evidence="4" id="KW-1003">Cell membrane</keyword>
<dbReference type="InterPro" id="IPR000067">
    <property type="entry name" value="FlgMring_FliF"/>
</dbReference>
<dbReference type="GO" id="GO:0009431">
    <property type="term" value="C:bacterial-type flagellum basal body, MS ring"/>
    <property type="evidence" value="ECO:0007669"/>
    <property type="project" value="InterPro"/>
</dbReference>
<feature type="domain" description="Flagellar M-ring C-terminal" evidence="13">
    <location>
        <begin position="259"/>
        <end position="400"/>
    </location>
</feature>
<dbReference type="InterPro" id="IPR043427">
    <property type="entry name" value="YscJ/FliF"/>
</dbReference>
<dbReference type="GO" id="GO:0071973">
    <property type="term" value="P:bacterial-type flagellum-dependent cell motility"/>
    <property type="evidence" value="ECO:0007669"/>
    <property type="project" value="InterPro"/>
</dbReference>
<dbReference type="PANTHER" id="PTHR30046">
    <property type="entry name" value="FLAGELLAR M-RING PROTEIN"/>
    <property type="match status" value="1"/>
</dbReference>
<dbReference type="Proteomes" id="UP000247476">
    <property type="component" value="Unassembled WGS sequence"/>
</dbReference>
<dbReference type="AlphaFoldDB" id="A0A2V5JUL9"/>
<keyword evidence="14" id="KW-0969">Cilium</keyword>
<comment type="subcellular location">
    <subcellularLocation>
        <location evidence="1 9">Bacterial flagellum basal body</location>
    </subcellularLocation>
    <subcellularLocation>
        <location evidence="2">Cell membrane</location>
        <topology evidence="2">Multi-pass membrane protein</topology>
    </subcellularLocation>
</comment>
<feature type="compositionally biased region" description="Low complexity" evidence="10">
    <location>
        <begin position="323"/>
        <end position="343"/>
    </location>
</feature>
<comment type="function">
    <text evidence="9">The M ring may be actively involved in energy transduction.</text>
</comment>
<evidence type="ECO:0000256" key="4">
    <source>
        <dbReference type="ARBA" id="ARBA00022475"/>
    </source>
</evidence>
<evidence type="ECO:0000256" key="2">
    <source>
        <dbReference type="ARBA" id="ARBA00004651"/>
    </source>
</evidence>
<proteinExistence type="inferred from homology"/>
<name>A0A2V5JUL9_9BACL</name>
<accession>A0A2V5JUL9</accession>
<dbReference type="PIRSF" id="PIRSF004862">
    <property type="entry name" value="FliF"/>
    <property type="match status" value="1"/>
</dbReference>
<dbReference type="Pfam" id="PF08345">
    <property type="entry name" value="YscJ_FliF_C"/>
    <property type="match status" value="1"/>
</dbReference>
<reference evidence="14 15" key="1">
    <citation type="submission" date="2018-05" db="EMBL/GenBank/DDBJ databases">
        <title>Paenibacillus flagellatus sp. nov., isolated from selenium mineral soil.</title>
        <authorList>
            <person name="Dai X."/>
        </authorList>
    </citation>
    <scope>NUCLEOTIDE SEQUENCE [LARGE SCALE GENOMIC DNA]</scope>
    <source>
        <strain evidence="14 15">DXL2</strain>
    </source>
</reference>
<feature type="domain" description="Flagellar M-ring N-terminal" evidence="12">
    <location>
        <begin position="46"/>
        <end position="221"/>
    </location>
</feature>
<evidence type="ECO:0000313" key="14">
    <source>
        <dbReference type="EMBL" id="PYI50365.1"/>
    </source>
</evidence>
<evidence type="ECO:0000259" key="12">
    <source>
        <dbReference type="Pfam" id="PF01514"/>
    </source>
</evidence>
<dbReference type="Gene3D" id="3.30.300.30">
    <property type="match status" value="1"/>
</dbReference>
<gene>
    <name evidence="14" type="primary">fliF</name>
    <name evidence="14" type="ORF">DLM86_29410</name>
</gene>
<evidence type="ECO:0000256" key="5">
    <source>
        <dbReference type="ARBA" id="ARBA00022692"/>
    </source>
</evidence>
<keyword evidence="14" id="KW-0282">Flagellum</keyword>
<dbReference type="EMBL" id="QJVJ01000019">
    <property type="protein sequence ID" value="PYI50365.1"/>
    <property type="molecule type" value="Genomic_DNA"/>
</dbReference>
<dbReference type="Pfam" id="PF01514">
    <property type="entry name" value="YscJ_FliF"/>
    <property type="match status" value="1"/>
</dbReference>
<evidence type="ECO:0000256" key="11">
    <source>
        <dbReference type="SAM" id="Phobius"/>
    </source>
</evidence>
<evidence type="ECO:0000259" key="13">
    <source>
        <dbReference type="Pfam" id="PF08345"/>
    </source>
</evidence>
<dbReference type="RefSeq" id="WP_110843626.1">
    <property type="nucleotide sequence ID" value="NZ_QJVJ01000019.1"/>
</dbReference>
<sequence>MNETLVQYRDKATQYWKQLSKNQKYMVLGTIVILVAVVILTSINLSKTEYATAFTNLQPNDAANIKKYLDDSKIPYQLGADGKTIAVPASEAASIKLEVESQGLNKSGSLGYGAFEGSNTFGMSDNEFNVKLINAMQGEIQQMFNQINGVASSKVLITVPKESAFLSTQPQESTASVVLNIENGYRFEQPQIDTMYNLVAKTIPKLKYENITISNQNGELLPYSKTNGAIAGTSGQIQQQFQIKNQFQNDLQKNIMSLLGKMYAPNKVVVSVISTLNFDQKTSKQNLVTPVNTADNKGIEISVQENNKSQSSNGATNGGVPGTGTTDVPTYQGGQNAGGQSQSEETNKIVNYEVNRITNDIVSSPFVVKDLSISVGIEPPIKDDPNSLTQEMKDNIQKTLVSIVSASLADSGQTLTEADIARKVTLFAQPFAASTAAEQAGINYWMWGGIGVAAMALAGVAGFMIRRRKQRELELVEEELPPPTKMELPTIDIENVTNESQVRKQLEGLAKKKPEEFVNLLRTWLVDE</sequence>
<keyword evidence="6 11" id="KW-1133">Transmembrane helix</keyword>
<keyword evidence="14" id="KW-0966">Cell projection</keyword>
<dbReference type="GO" id="GO:0003774">
    <property type="term" value="F:cytoskeletal motor activity"/>
    <property type="evidence" value="ECO:0007669"/>
    <property type="project" value="InterPro"/>
</dbReference>
<dbReference type="InterPro" id="IPR013556">
    <property type="entry name" value="Flag_M-ring_C"/>
</dbReference>
<keyword evidence="5 11" id="KW-0812">Transmembrane</keyword>
<evidence type="ECO:0000256" key="1">
    <source>
        <dbReference type="ARBA" id="ARBA00004117"/>
    </source>
</evidence>
<organism evidence="14 15">
    <name type="scientific">Paenibacillus flagellatus</name>
    <dbReference type="NCBI Taxonomy" id="2211139"/>
    <lineage>
        <taxon>Bacteria</taxon>
        <taxon>Bacillati</taxon>
        <taxon>Bacillota</taxon>
        <taxon>Bacilli</taxon>
        <taxon>Bacillales</taxon>
        <taxon>Paenibacillaceae</taxon>
        <taxon>Paenibacillus</taxon>
    </lineage>
</organism>
<comment type="caution">
    <text evidence="14">The sequence shown here is derived from an EMBL/GenBank/DDBJ whole genome shotgun (WGS) entry which is preliminary data.</text>
</comment>
<dbReference type="InterPro" id="IPR006182">
    <property type="entry name" value="FliF_N_dom"/>
</dbReference>
<protein>
    <recommendedName>
        <fullName evidence="9">Flagellar M-ring protein</fullName>
    </recommendedName>
</protein>
<comment type="similarity">
    <text evidence="3 9">Belongs to the FliF family.</text>
</comment>
<feature type="transmembrane region" description="Helical" evidence="11">
    <location>
        <begin position="25"/>
        <end position="45"/>
    </location>
</feature>
<keyword evidence="15" id="KW-1185">Reference proteome</keyword>
<dbReference type="InterPro" id="IPR045851">
    <property type="entry name" value="AMP-bd_C_sf"/>
</dbReference>
<dbReference type="OrthoDB" id="9807026at2"/>
<evidence type="ECO:0000256" key="7">
    <source>
        <dbReference type="ARBA" id="ARBA00023136"/>
    </source>
</evidence>